<dbReference type="Pfam" id="PF01850">
    <property type="entry name" value="PIN"/>
    <property type="match status" value="1"/>
</dbReference>
<feature type="binding site" evidence="8">
    <location>
        <position position="16"/>
    </location>
    <ligand>
        <name>Mg(2+)</name>
        <dbReference type="ChEBI" id="CHEBI:18420"/>
    </ligand>
</feature>
<dbReference type="InterPro" id="IPR029060">
    <property type="entry name" value="PIN-like_dom_sf"/>
</dbReference>
<dbReference type="InterPro" id="IPR022907">
    <property type="entry name" value="VapC_family"/>
</dbReference>
<evidence type="ECO:0000256" key="3">
    <source>
        <dbReference type="ARBA" id="ARBA00022722"/>
    </source>
</evidence>
<dbReference type="Gene3D" id="3.40.50.1010">
    <property type="entry name" value="5'-nuclease"/>
    <property type="match status" value="1"/>
</dbReference>
<sequence length="150" mass="16303">MTRVDPVATPVTYMLDTNICSFIMRQNPPQVLQRLQKAAEAGNRLVISAITHAELRYGAASPKAPKAVAAWIDALVQRLDDVLPWDIDAVDSSAKLMKLLLDSGTPIGPNDRGIAGHALATDCVIVTNNTREFRRVPGLVVEDWCNSEPA</sequence>
<keyword evidence="5 8" id="KW-0378">Hydrolase</keyword>
<gene>
    <name evidence="8" type="primary">vapC</name>
    <name evidence="10" type="ORF">I5I61_08145</name>
</gene>
<dbReference type="PANTHER" id="PTHR33653:SF1">
    <property type="entry name" value="RIBONUCLEASE VAPC2"/>
    <property type="match status" value="1"/>
</dbReference>
<keyword evidence="4 8" id="KW-0479">Metal-binding</keyword>
<dbReference type="Proteomes" id="UP000608450">
    <property type="component" value="Unassembled WGS sequence"/>
</dbReference>
<evidence type="ECO:0000256" key="5">
    <source>
        <dbReference type="ARBA" id="ARBA00022801"/>
    </source>
</evidence>
<protein>
    <recommendedName>
        <fullName evidence="8">Ribonuclease VapC</fullName>
        <shortName evidence="8">RNase VapC</shortName>
        <ecNumber evidence="8">3.1.-.-</ecNumber>
    </recommendedName>
    <alternativeName>
        <fullName evidence="8">Toxin VapC</fullName>
    </alternativeName>
</protein>
<keyword evidence="2 8" id="KW-1277">Toxin-antitoxin system</keyword>
<feature type="domain" description="PIN" evidence="9">
    <location>
        <begin position="13"/>
        <end position="138"/>
    </location>
</feature>
<evidence type="ECO:0000256" key="7">
    <source>
        <dbReference type="ARBA" id="ARBA00038093"/>
    </source>
</evidence>
<dbReference type="InterPro" id="IPR002716">
    <property type="entry name" value="PIN_dom"/>
</dbReference>
<evidence type="ECO:0000256" key="4">
    <source>
        <dbReference type="ARBA" id="ARBA00022723"/>
    </source>
</evidence>
<evidence type="ECO:0000313" key="11">
    <source>
        <dbReference type="Proteomes" id="UP000608450"/>
    </source>
</evidence>
<evidence type="ECO:0000256" key="1">
    <source>
        <dbReference type="ARBA" id="ARBA00001946"/>
    </source>
</evidence>
<comment type="cofactor">
    <cofactor evidence="1 8">
        <name>Mg(2+)</name>
        <dbReference type="ChEBI" id="CHEBI:18420"/>
    </cofactor>
</comment>
<comment type="function">
    <text evidence="8">Toxic component of a toxin-antitoxin (TA) system. An RNase.</text>
</comment>
<reference evidence="10 11" key="1">
    <citation type="submission" date="2020-11" db="EMBL/GenBank/DDBJ databases">
        <title>Enhanced detection system for hospital associated transmission using whole genome sequencing surveillance.</title>
        <authorList>
            <person name="Harrison L.H."/>
            <person name="Van Tyne D."/>
            <person name="Marsh J.W."/>
            <person name="Griffith M.P."/>
            <person name="Snyder D.J."/>
            <person name="Cooper V.S."/>
            <person name="Mustapha M."/>
        </authorList>
    </citation>
    <scope>NUCLEOTIDE SEQUENCE [LARGE SCALE GENOMIC DNA]</scope>
    <source>
        <strain evidence="10 11">PSA00705</strain>
    </source>
</reference>
<name>A0ABS0KHQ8_PSENT</name>
<dbReference type="HAMAP" id="MF_00265">
    <property type="entry name" value="VapC_Nob1"/>
    <property type="match status" value="1"/>
</dbReference>
<keyword evidence="8" id="KW-0800">Toxin</keyword>
<dbReference type="CDD" id="cd09881">
    <property type="entry name" value="PIN_VapC4-5_FitB-like"/>
    <property type="match status" value="1"/>
</dbReference>
<keyword evidence="11" id="KW-1185">Reference proteome</keyword>
<accession>A0ABS0KHQ8</accession>
<organism evidence="10 11">
    <name type="scientific">Pseudomonas nitroreducens</name>
    <dbReference type="NCBI Taxonomy" id="46680"/>
    <lineage>
        <taxon>Bacteria</taxon>
        <taxon>Pseudomonadati</taxon>
        <taxon>Pseudomonadota</taxon>
        <taxon>Gammaproteobacteria</taxon>
        <taxon>Pseudomonadales</taxon>
        <taxon>Pseudomonadaceae</taxon>
        <taxon>Pseudomonas</taxon>
    </lineage>
</organism>
<dbReference type="EC" id="3.1.-.-" evidence="8"/>
<keyword evidence="3 8" id="KW-0540">Nuclease</keyword>
<dbReference type="EMBL" id="JADTFC010000014">
    <property type="protein sequence ID" value="MBG6287414.1"/>
    <property type="molecule type" value="Genomic_DNA"/>
</dbReference>
<dbReference type="SUPFAM" id="SSF88723">
    <property type="entry name" value="PIN domain-like"/>
    <property type="match status" value="1"/>
</dbReference>
<evidence type="ECO:0000256" key="8">
    <source>
        <dbReference type="HAMAP-Rule" id="MF_00265"/>
    </source>
</evidence>
<comment type="caution">
    <text evidence="10">The sequence shown here is derived from an EMBL/GenBank/DDBJ whole genome shotgun (WGS) entry which is preliminary data.</text>
</comment>
<dbReference type="InterPro" id="IPR050556">
    <property type="entry name" value="Type_II_TA_system_RNase"/>
</dbReference>
<dbReference type="PANTHER" id="PTHR33653">
    <property type="entry name" value="RIBONUCLEASE VAPC2"/>
    <property type="match status" value="1"/>
</dbReference>
<comment type="similarity">
    <text evidence="7 8">Belongs to the PINc/VapC protein family.</text>
</comment>
<evidence type="ECO:0000313" key="10">
    <source>
        <dbReference type="EMBL" id="MBG6287414.1"/>
    </source>
</evidence>
<keyword evidence="6 8" id="KW-0460">Magnesium</keyword>
<evidence type="ECO:0000256" key="6">
    <source>
        <dbReference type="ARBA" id="ARBA00022842"/>
    </source>
</evidence>
<evidence type="ECO:0000256" key="2">
    <source>
        <dbReference type="ARBA" id="ARBA00022649"/>
    </source>
</evidence>
<feature type="binding site" evidence="8">
    <location>
        <position position="111"/>
    </location>
    <ligand>
        <name>Mg(2+)</name>
        <dbReference type="ChEBI" id="CHEBI:18420"/>
    </ligand>
</feature>
<proteinExistence type="inferred from homology"/>
<evidence type="ECO:0000259" key="9">
    <source>
        <dbReference type="Pfam" id="PF01850"/>
    </source>
</evidence>